<evidence type="ECO:0000313" key="2">
    <source>
        <dbReference type="Proteomes" id="UP000789860"/>
    </source>
</evidence>
<reference evidence="1" key="1">
    <citation type="submission" date="2021-06" db="EMBL/GenBank/DDBJ databases">
        <authorList>
            <person name="Kallberg Y."/>
            <person name="Tangrot J."/>
            <person name="Rosling A."/>
        </authorList>
    </citation>
    <scope>NUCLEOTIDE SEQUENCE</scope>
    <source>
        <strain evidence="1">AU212A</strain>
    </source>
</reference>
<feature type="non-terminal residue" evidence="1">
    <location>
        <position position="1"/>
    </location>
</feature>
<dbReference type="Proteomes" id="UP000789860">
    <property type="component" value="Unassembled WGS sequence"/>
</dbReference>
<evidence type="ECO:0000313" key="1">
    <source>
        <dbReference type="EMBL" id="CAG8586558.1"/>
    </source>
</evidence>
<gene>
    <name evidence="1" type="ORF">SCALOS_LOCUS6417</name>
</gene>
<comment type="caution">
    <text evidence="1">The sequence shown here is derived from an EMBL/GenBank/DDBJ whole genome shotgun (WGS) entry which is preliminary data.</text>
</comment>
<sequence length="168" mass="19168">KLMIELTKNNIVANITKTYLKQNGKKIRIGDGGIDIFGRYKGMHFIMQAKFRTDKESYVVPKDVKEFIAVLMEQPKNTIGIFVSNAKFSARIQTYASNSKEKVILCNEDNLIEKIKEAHKLYSNSDIDDIVSLEDITTGENTNTEIFGIKFEGSIKIGKLIRRRITPY</sequence>
<dbReference type="EMBL" id="CAJVPM010012191">
    <property type="protein sequence ID" value="CAG8586558.1"/>
    <property type="molecule type" value="Genomic_DNA"/>
</dbReference>
<name>A0ACA9MIY1_9GLOM</name>
<accession>A0ACA9MIY1</accession>
<organism evidence="1 2">
    <name type="scientific">Scutellospora calospora</name>
    <dbReference type="NCBI Taxonomy" id="85575"/>
    <lineage>
        <taxon>Eukaryota</taxon>
        <taxon>Fungi</taxon>
        <taxon>Fungi incertae sedis</taxon>
        <taxon>Mucoromycota</taxon>
        <taxon>Glomeromycotina</taxon>
        <taxon>Glomeromycetes</taxon>
        <taxon>Diversisporales</taxon>
        <taxon>Gigasporaceae</taxon>
        <taxon>Scutellospora</taxon>
    </lineage>
</organism>
<protein>
    <submittedName>
        <fullName evidence="1">8456_t:CDS:1</fullName>
    </submittedName>
</protein>
<proteinExistence type="predicted"/>
<keyword evidence="2" id="KW-1185">Reference proteome</keyword>